<comment type="similarity">
    <text evidence="5">Belongs to the SAT4 family.</text>
</comment>
<feature type="compositionally biased region" description="Polar residues" evidence="6">
    <location>
        <begin position="326"/>
        <end position="336"/>
    </location>
</feature>
<gene>
    <name evidence="9" type="ORF">M406DRAFT_42629</name>
</gene>
<evidence type="ECO:0000256" key="2">
    <source>
        <dbReference type="ARBA" id="ARBA00022692"/>
    </source>
</evidence>
<dbReference type="EMBL" id="MU032348">
    <property type="protein sequence ID" value="KAF3764307.1"/>
    <property type="molecule type" value="Genomic_DNA"/>
</dbReference>
<evidence type="ECO:0000256" key="1">
    <source>
        <dbReference type="ARBA" id="ARBA00004141"/>
    </source>
</evidence>
<protein>
    <recommendedName>
        <fullName evidence="8">Rhodopsin domain-containing protein</fullName>
    </recommendedName>
</protein>
<dbReference type="OrthoDB" id="5342292at2759"/>
<feature type="transmembrane region" description="Helical" evidence="7">
    <location>
        <begin position="193"/>
        <end position="215"/>
    </location>
</feature>
<dbReference type="PANTHER" id="PTHR33048:SF47">
    <property type="entry name" value="INTEGRAL MEMBRANE PROTEIN-RELATED"/>
    <property type="match status" value="1"/>
</dbReference>
<sequence>MMSSHLVFPRVDLCTVPSGAPPAGQTSNFKDPPTLAPLVISIATITIVWACIFVIVRLWANIKRLTWSDGSLLAHRFLHAGTEMQLSCYFQKTHSAQAWLRMTGSLTIKIILSTIGLCLAKAATLLLFYELFQISKAMRVAIQIGLTLNFILYATLLVTSSYYMVPRNGQTWDDVVQKQTSFSGPHATTECTVAIAALGVLLDMYIFILPLPVISRLHMSSGRRIQVMLVFFTALFGVVAGVVSLVYRIKIIIASDETWYIGVTMLCVQVEQNVAIIVSSAPGFAAFARTHIAGSRLVTYLHSILSNLTGNVSHGTSRRLVDARGDSTSWRSGSENQHGRKNSENSEDSEMKGAWLMTSQKTWVMVKRFQH</sequence>
<evidence type="ECO:0000256" key="5">
    <source>
        <dbReference type="ARBA" id="ARBA00038359"/>
    </source>
</evidence>
<keyword evidence="10" id="KW-1185">Reference proteome</keyword>
<dbReference type="InterPro" id="IPR052337">
    <property type="entry name" value="SAT4-like"/>
</dbReference>
<evidence type="ECO:0000259" key="8">
    <source>
        <dbReference type="Pfam" id="PF20684"/>
    </source>
</evidence>
<dbReference type="Proteomes" id="UP000803844">
    <property type="component" value="Unassembled WGS sequence"/>
</dbReference>
<dbReference type="AlphaFoldDB" id="A0A9P4Y0T9"/>
<dbReference type="GeneID" id="63841328"/>
<comment type="subcellular location">
    <subcellularLocation>
        <location evidence="1">Membrane</location>
        <topology evidence="1">Multi-pass membrane protein</topology>
    </subcellularLocation>
</comment>
<feature type="transmembrane region" description="Helical" evidence="7">
    <location>
        <begin position="35"/>
        <end position="60"/>
    </location>
</feature>
<keyword evidence="3 7" id="KW-1133">Transmembrane helix</keyword>
<evidence type="ECO:0000313" key="10">
    <source>
        <dbReference type="Proteomes" id="UP000803844"/>
    </source>
</evidence>
<name>A0A9P4Y0T9_CRYP1</name>
<organism evidence="9 10">
    <name type="scientific">Cryphonectria parasitica (strain ATCC 38755 / EP155)</name>
    <dbReference type="NCBI Taxonomy" id="660469"/>
    <lineage>
        <taxon>Eukaryota</taxon>
        <taxon>Fungi</taxon>
        <taxon>Dikarya</taxon>
        <taxon>Ascomycota</taxon>
        <taxon>Pezizomycotina</taxon>
        <taxon>Sordariomycetes</taxon>
        <taxon>Sordariomycetidae</taxon>
        <taxon>Diaporthales</taxon>
        <taxon>Cryphonectriaceae</taxon>
        <taxon>Cryphonectria-Endothia species complex</taxon>
        <taxon>Cryphonectria</taxon>
    </lineage>
</organism>
<reference evidence="9" key="1">
    <citation type="journal article" date="2020" name="Phytopathology">
        <title>Genome sequence of the chestnut blight fungus Cryphonectria parasitica EP155: A fundamental resource for an archetypical invasive plant pathogen.</title>
        <authorList>
            <person name="Crouch J.A."/>
            <person name="Dawe A."/>
            <person name="Aerts A."/>
            <person name="Barry K."/>
            <person name="Churchill A.C.L."/>
            <person name="Grimwood J."/>
            <person name="Hillman B."/>
            <person name="Milgroom M.G."/>
            <person name="Pangilinan J."/>
            <person name="Smith M."/>
            <person name="Salamov A."/>
            <person name="Schmutz J."/>
            <person name="Yadav J."/>
            <person name="Grigoriev I.V."/>
            <person name="Nuss D."/>
        </authorList>
    </citation>
    <scope>NUCLEOTIDE SEQUENCE</scope>
    <source>
        <strain evidence="9">EP155</strain>
    </source>
</reference>
<dbReference type="Pfam" id="PF20684">
    <property type="entry name" value="Fung_rhodopsin"/>
    <property type="match status" value="1"/>
</dbReference>
<accession>A0A9P4Y0T9</accession>
<dbReference type="GO" id="GO:0016020">
    <property type="term" value="C:membrane"/>
    <property type="evidence" value="ECO:0007669"/>
    <property type="project" value="UniProtKB-SubCell"/>
</dbReference>
<proteinExistence type="inferred from homology"/>
<keyword evidence="4 7" id="KW-0472">Membrane</keyword>
<evidence type="ECO:0000256" key="4">
    <source>
        <dbReference type="ARBA" id="ARBA00023136"/>
    </source>
</evidence>
<dbReference type="InterPro" id="IPR049326">
    <property type="entry name" value="Rhodopsin_dom_fungi"/>
</dbReference>
<evidence type="ECO:0000256" key="7">
    <source>
        <dbReference type="SAM" id="Phobius"/>
    </source>
</evidence>
<evidence type="ECO:0000313" key="9">
    <source>
        <dbReference type="EMBL" id="KAF3764307.1"/>
    </source>
</evidence>
<evidence type="ECO:0000256" key="3">
    <source>
        <dbReference type="ARBA" id="ARBA00022989"/>
    </source>
</evidence>
<dbReference type="RefSeq" id="XP_040775268.1">
    <property type="nucleotide sequence ID" value="XM_040924199.1"/>
</dbReference>
<feature type="domain" description="Rhodopsin" evidence="8">
    <location>
        <begin position="106"/>
        <end position="286"/>
    </location>
</feature>
<feature type="region of interest" description="Disordered" evidence="6">
    <location>
        <begin position="325"/>
        <end position="351"/>
    </location>
</feature>
<feature type="transmembrane region" description="Helical" evidence="7">
    <location>
        <begin position="110"/>
        <end position="132"/>
    </location>
</feature>
<evidence type="ECO:0000256" key="6">
    <source>
        <dbReference type="SAM" id="MobiDB-lite"/>
    </source>
</evidence>
<feature type="transmembrane region" description="Helical" evidence="7">
    <location>
        <begin position="227"/>
        <end position="247"/>
    </location>
</feature>
<feature type="transmembrane region" description="Helical" evidence="7">
    <location>
        <begin position="144"/>
        <end position="165"/>
    </location>
</feature>
<dbReference type="PANTHER" id="PTHR33048">
    <property type="entry name" value="PTH11-LIKE INTEGRAL MEMBRANE PROTEIN (AFU_ORTHOLOGUE AFUA_5G11245)"/>
    <property type="match status" value="1"/>
</dbReference>
<keyword evidence="2 7" id="KW-0812">Transmembrane</keyword>
<comment type="caution">
    <text evidence="9">The sequence shown here is derived from an EMBL/GenBank/DDBJ whole genome shotgun (WGS) entry which is preliminary data.</text>
</comment>